<keyword evidence="1" id="KW-1133">Transmembrane helix</keyword>
<name>A0ABP1S7Q2_9HEXA</name>
<accession>A0ABP1S7Q2</accession>
<keyword evidence="1" id="KW-0472">Membrane</keyword>
<sequence>MSIFEWSSVKQLLIYGTPATYSVVIAVNFGIPFMGPYDPVQVFLSPKGLEQKRDIYLQIVGSILLGIPTAVGALTCLQLFLQMTVIVETTAVASNIMHDCGPLIQSIMELYTDINYGATTSRFQLAVVGRRIRRNFNKFRQHWKIHHQIQIILCVVNHLSYLMLTEIILFGSLVVVTCFYTLVKLNGNIPLVFCIGAGLYVAFYEFSSSLFFSFASIPYEKSKQFCAFWQHVRKMKAEQKQLKSCMLLAFSAGPIRKVKVQTVWIINDALLNAIATFILMKE</sequence>
<gene>
    <name evidence="2" type="ORF">ODALV1_LOCUS30795</name>
</gene>
<evidence type="ECO:0000256" key="1">
    <source>
        <dbReference type="SAM" id="Phobius"/>
    </source>
</evidence>
<feature type="transmembrane region" description="Helical" evidence="1">
    <location>
        <begin position="12"/>
        <end position="35"/>
    </location>
</feature>
<dbReference type="EMBL" id="CAXLJM020000164">
    <property type="protein sequence ID" value="CAL8146373.1"/>
    <property type="molecule type" value="Genomic_DNA"/>
</dbReference>
<feature type="transmembrane region" description="Helical" evidence="1">
    <location>
        <begin position="55"/>
        <end position="81"/>
    </location>
</feature>
<organism evidence="2 3">
    <name type="scientific">Orchesella dallaii</name>
    <dbReference type="NCBI Taxonomy" id="48710"/>
    <lineage>
        <taxon>Eukaryota</taxon>
        <taxon>Metazoa</taxon>
        <taxon>Ecdysozoa</taxon>
        <taxon>Arthropoda</taxon>
        <taxon>Hexapoda</taxon>
        <taxon>Collembola</taxon>
        <taxon>Entomobryomorpha</taxon>
        <taxon>Entomobryoidea</taxon>
        <taxon>Orchesellidae</taxon>
        <taxon>Orchesellinae</taxon>
        <taxon>Orchesella</taxon>
    </lineage>
</organism>
<protein>
    <recommendedName>
        <fullName evidence="4">Odorant receptor</fullName>
    </recommendedName>
</protein>
<proteinExistence type="predicted"/>
<evidence type="ECO:0000313" key="2">
    <source>
        <dbReference type="EMBL" id="CAL8146373.1"/>
    </source>
</evidence>
<dbReference type="Proteomes" id="UP001642540">
    <property type="component" value="Unassembled WGS sequence"/>
</dbReference>
<evidence type="ECO:0008006" key="4">
    <source>
        <dbReference type="Google" id="ProtNLM"/>
    </source>
</evidence>
<comment type="caution">
    <text evidence="2">The sequence shown here is derived from an EMBL/GenBank/DDBJ whole genome shotgun (WGS) entry which is preliminary data.</text>
</comment>
<keyword evidence="1" id="KW-0812">Transmembrane</keyword>
<reference evidence="2 3" key="1">
    <citation type="submission" date="2024-08" db="EMBL/GenBank/DDBJ databases">
        <authorList>
            <person name="Cucini C."/>
            <person name="Frati F."/>
        </authorList>
    </citation>
    <scope>NUCLEOTIDE SEQUENCE [LARGE SCALE GENOMIC DNA]</scope>
</reference>
<feature type="transmembrane region" description="Helical" evidence="1">
    <location>
        <begin position="189"/>
        <end position="215"/>
    </location>
</feature>
<feature type="transmembrane region" description="Helical" evidence="1">
    <location>
        <begin position="161"/>
        <end position="183"/>
    </location>
</feature>
<keyword evidence="3" id="KW-1185">Reference proteome</keyword>
<evidence type="ECO:0000313" key="3">
    <source>
        <dbReference type="Proteomes" id="UP001642540"/>
    </source>
</evidence>